<keyword evidence="1" id="KW-0812">Transmembrane</keyword>
<comment type="caution">
    <text evidence="2">The sequence shown here is derived from an EMBL/GenBank/DDBJ whole genome shotgun (WGS) entry which is preliminary data.</text>
</comment>
<accession>A0AAV8A6E2</accession>
<keyword evidence="5" id="KW-1185">Reference proteome</keyword>
<name>A0AAV8A6E2_9EUKA</name>
<evidence type="ECO:0000313" key="2">
    <source>
        <dbReference type="EMBL" id="KAJ3449873.1"/>
    </source>
</evidence>
<feature type="transmembrane region" description="Helical" evidence="1">
    <location>
        <begin position="91"/>
        <end position="111"/>
    </location>
</feature>
<evidence type="ECO:0000256" key="1">
    <source>
        <dbReference type="SAM" id="Phobius"/>
    </source>
</evidence>
<organism evidence="2 4">
    <name type="scientific">Anaeramoeba flamelloides</name>
    <dbReference type="NCBI Taxonomy" id="1746091"/>
    <lineage>
        <taxon>Eukaryota</taxon>
        <taxon>Metamonada</taxon>
        <taxon>Anaeramoebidae</taxon>
        <taxon>Anaeramoeba</taxon>
    </lineage>
</organism>
<dbReference type="Proteomes" id="UP001150062">
    <property type="component" value="Unassembled WGS sequence"/>
</dbReference>
<keyword evidence="1" id="KW-1133">Transmembrane helix</keyword>
<reference evidence="2" key="2">
    <citation type="submission" date="2022-08" db="EMBL/GenBank/DDBJ databases">
        <title>Novel sulphate-reducing endosymbionts in the free-living metamonad Anaeramoeba.</title>
        <authorList>
            <person name="Jerlstrom-Hultqvist J."/>
            <person name="Cepicka I."/>
            <person name="Gallot-Lavallee L."/>
            <person name="Salas-Leiva D."/>
            <person name="Curtis B.A."/>
            <person name="Zahonova K."/>
            <person name="Pipaliya S."/>
            <person name="Dacks J."/>
            <person name="Roger A.J."/>
        </authorList>
    </citation>
    <scope>NUCLEOTIDE SEQUENCE</scope>
    <source>
        <strain evidence="2">Busselton2</strain>
    </source>
</reference>
<evidence type="ECO:0000313" key="3">
    <source>
        <dbReference type="EMBL" id="KAJ6249733.1"/>
    </source>
</evidence>
<evidence type="ECO:0000313" key="4">
    <source>
        <dbReference type="Proteomes" id="UP001146793"/>
    </source>
</evidence>
<feature type="transmembrane region" description="Helical" evidence="1">
    <location>
        <begin position="21"/>
        <end position="40"/>
    </location>
</feature>
<dbReference type="EMBL" id="JAOAOG010000096">
    <property type="protein sequence ID" value="KAJ6249733.1"/>
    <property type="molecule type" value="Genomic_DNA"/>
</dbReference>
<protein>
    <submittedName>
        <fullName evidence="2 3">Solute carrier family</fullName>
    </submittedName>
</protein>
<feature type="transmembrane region" description="Helical" evidence="1">
    <location>
        <begin position="60"/>
        <end position="79"/>
    </location>
</feature>
<keyword evidence="1" id="KW-0472">Membrane</keyword>
<dbReference type="Proteomes" id="UP001146793">
    <property type="component" value="Unassembled WGS sequence"/>
</dbReference>
<reference evidence="3" key="1">
    <citation type="submission" date="2022-08" db="EMBL/GenBank/DDBJ databases">
        <title>Novel sulfate-reducing endosymbionts in the free-living metamonad Anaeramoeba.</title>
        <authorList>
            <person name="Jerlstrom-Hultqvist J."/>
            <person name="Cepicka I."/>
            <person name="Gallot-Lavallee L."/>
            <person name="Salas-Leiva D."/>
            <person name="Curtis B.A."/>
            <person name="Zahonova K."/>
            <person name="Pipaliya S."/>
            <person name="Dacks J."/>
            <person name="Roger A.J."/>
        </authorList>
    </citation>
    <scope>NUCLEOTIDE SEQUENCE</scope>
    <source>
        <strain evidence="3">Schooner1</strain>
    </source>
</reference>
<sequence length="199" mass="22346">MIGNALLSVDSVEWSPTGLKIGIITPFLIGLIAILLDINLNQQTNIKIKKNPNNFNVGTIVIYVNLLSMAVLTPILLFTQDFTISRIQGYFDLKFCVMISFSALLSFHISYSTALLIDSASPLTWIIVWTLKETIIMLFSDITGGFKTANLTILGGILAFSGTFFYFYFLNKQRTNNKNYKISKSAKLHLLKKLKKIHV</sequence>
<dbReference type="EMBL" id="JANTQA010000012">
    <property type="protein sequence ID" value="KAJ3449873.1"/>
    <property type="molecule type" value="Genomic_DNA"/>
</dbReference>
<evidence type="ECO:0000313" key="5">
    <source>
        <dbReference type="Proteomes" id="UP001150062"/>
    </source>
</evidence>
<feature type="transmembrane region" description="Helical" evidence="1">
    <location>
        <begin position="123"/>
        <end position="139"/>
    </location>
</feature>
<dbReference type="AlphaFoldDB" id="A0AAV8A6E2"/>
<feature type="transmembrane region" description="Helical" evidence="1">
    <location>
        <begin position="151"/>
        <end position="169"/>
    </location>
</feature>
<gene>
    <name evidence="2" type="ORF">M0812_06033</name>
    <name evidence="3" type="ORF">M0813_16764</name>
</gene>
<proteinExistence type="predicted"/>